<dbReference type="SUPFAM" id="SSF51395">
    <property type="entry name" value="FMN-linked oxidoreductases"/>
    <property type="match status" value="1"/>
</dbReference>
<evidence type="ECO:0000256" key="8">
    <source>
        <dbReference type="ARBA" id="ARBA00022630"/>
    </source>
</evidence>
<dbReference type="InterPro" id="IPR005720">
    <property type="entry name" value="Dihydroorotate_DH_cat"/>
</dbReference>
<sequence>MDIYKLATKALHGLDPEDAHAATILALKSGLGPQSSYDPPELTVEFPCNGGGVSARNCVGLAAGFDKNADVPLAMSRAGFGFVECGTVTPLPQDGNPRPRLFRLSEDEAVINRMGFNNKGLDVFAGHLERYVGRSNRPVLGANIGANKDATDRMADYVTGLKRLWGLSSYFTANISSPNTPGLRALQGKSHLDELLAQIAATRADLVRVTGQNYPIFLKIAPDLTEDEIADTVQSTMAHGLDALIVSNTTIERAETLQSAQKGETGGLSGAPLFALSTAALRTARQVSEGRLLLIGAGGIASGADAYAKIRAGASAVQLYSAMVFKGPGLVDEIKRDLITLLLRDGFTHVSQAVGTDA</sequence>
<dbReference type="PANTHER" id="PTHR48109:SF4">
    <property type="entry name" value="DIHYDROOROTATE DEHYDROGENASE (QUINONE), MITOCHONDRIAL"/>
    <property type="match status" value="1"/>
</dbReference>
<keyword evidence="9" id="KW-0288">FMN</keyword>
<evidence type="ECO:0000256" key="7">
    <source>
        <dbReference type="ARBA" id="ARBA00018366"/>
    </source>
</evidence>
<evidence type="ECO:0000313" key="16">
    <source>
        <dbReference type="EMBL" id="MDC7684036.1"/>
    </source>
</evidence>
<gene>
    <name evidence="16" type="ORF">PQU92_12170</name>
</gene>
<name>A0ABT5HX74_9CAUL</name>
<dbReference type="PROSITE" id="PS00912">
    <property type="entry name" value="DHODEHASE_2"/>
    <property type="match status" value="1"/>
</dbReference>
<comment type="catalytic activity">
    <reaction evidence="13">
        <text>(S)-dihydroorotate + a quinone = orotate + a quinol</text>
        <dbReference type="Rhea" id="RHEA:30187"/>
        <dbReference type="ChEBI" id="CHEBI:24646"/>
        <dbReference type="ChEBI" id="CHEBI:30839"/>
        <dbReference type="ChEBI" id="CHEBI:30864"/>
        <dbReference type="ChEBI" id="CHEBI:132124"/>
        <dbReference type="EC" id="1.3.5.2"/>
    </reaction>
</comment>
<keyword evidence="8" id="KW-0285">Flavoprotein</keyword>
<evidence type="ECO:0000256" key="2">
    <source>
        <dbReference type="ARBA" id="ARBA00003125"/>
    </source>
</evidence>
<dbReference type="PANTHER" id="PTHR48109">
    <property type="entry name" value="DIHYDROOROTATE DEHYDROGENASE (QUINONE), MITOCHONDRIAL-RELATED"/>
    <property type="match status" value="1"/>
</dbReference>
<evidence type="ECO:0000256" key="6">
    <source>
        <dbReference type="ARBA" id="ARBA00012791"/>
    </source>
</evidence>
<dbReference type="InterPro" id="IPR013785">
    <property type="entry name" value="Aldolase_TIM"/>
</dbReference>
<dbReference type="InterPro" id="IPR001295">
    <property type="entry name" value="Dihydroorotate_DH_CS"/>
</dbReference>
<dbReference type="NCBIfam" id="NF003652">
    <property type="entry name" value="PRK05286.2-5"/>
    <property type="match status" value="1"/>
</dbReference>
<dbReference type="EMBL" id="JAQQKX010000009">
    <property type="protein sequence ID" value="MDC7684036.1"/>
    <property type="molecule type" value="Genomic_DNA"/>
</dbReference>
<evidence type="ECO:0000256" key="12">
    <source>
        <dbReference type="ARBA" id="ARBA00023136"/>
    </source>
</evidence>
<accession>A0ABT5HX74</accession>
<evidence type="ECO:0000313" key="17">
    <source>
        <dbReference type="Proteomes" id="UP001214854"/>
    </source>
</evidence>
<comment type="function">
    <text evidence="2">Catalyzes the conversion of dihydroorotate to orotate with quinone as electron acceptor.</text>
</comment>
<evidence type="ECO:0000256" key="5">
    <source>
        <dbReference type="ARBA" id="ARBA00005359"/>
    </source>
</evidence>
<dbReference type="Pfam" id="PF01180">
    <property type="entry name" value="DHO_dh"/>
    <property type="match status" value="1"/>
</dbReference>
<keyword evidence="12" id="KW-0472">Membrane</keyword>
<dbReference type="InterPro" id="IPR050074">
    <property type="entry name" value="DHO_dehydrogenase"/>
</dbReference>
<dbReference type="GO" id="GO:0106430">
    <property type="term" value="F:dihydroorotate dehydrogenase (quinone) activity"/>
    <property type="evidence" value="ECO:0007669"/>
    <property type="project" value="UniProtKB-EC"/>
</dbReference>
<evidence type="ECO:0000256" key="3">
    <source>
        <dbReference type="ARBA" id="ARBA00004370"/>
    </source>
</evidence>
<dbReference type="RefSeq" id="WP_272748490.1">
    <property type="nucleotide sequence ID" value="NZ_JAQQKX010000009.1"/>
</dbReference>
<evidence type="ECO:0000256" key="14">
    <source>
        <dbReference type="NCBIfam" id="TIGR01036"/>
    </source>
</evidence>
<organism evidence="16 17">
    <name type="scientific">Asticcacaulis aquaticus</name>
    <dbReference type="NCBI Taxonomy" id="2984212"/>
    <lineage>
        <taxon>Bacteria</taxon>
        <taxon>Pseudomonadati</taxon>
        <taxon>Pseudomonadota</taxon>
        <taxon>Alphaproteobacteria</taxon>
        <taxon>Caulobacterales</taxon>
        <taxon>Caulobacteraceae</taxon>
        <taxon>Asticcacaulis</taxon>
    </lineage>
</organism>
<feature type="domain" description="Dihydroorotate dehydrogenase catalytic" evidence="15">
    <location>
        <begin position="53"/>
        <end position="342"/>
    </location>
</feature>
<evidence type="ECO:0000259" key="15">
    <source>
        <dbReference type="Pfam" id="PF01180"/>
    </source>
</evidence>
<reference evidence="16 17" key="1">
    <citation type="submission" date="2023-01" db="EMBL/GenBank/DDBJ databases">
        <title>Novel species of the genus Asticcacaulis isolated from rivers.</title>
        <authorList>
            <person name="Lu H."/>
        </authorList>
    </citation>
    <scope>NUCLEOTIDE SEQUENCE [LARGE SCALE GENOMIC DNA]</scope>
    <source>
        <strain evidence="16 17">BYS171W</strain>
    </source>
</reference>
<dbReference type="Proteomes" id="UP001214854">
    <property type="component" value="Unassembled WGS sequence"/>
</dbReference>
<dbReference type="Gene3D" id="3.20.20.70">
    <property type="entry name" value="Aldolase class I"/>
    <property type="match status" value="1"/>
</dbReference>
<keyword evidence="11 16" id="KW-0560">Oxidoreductase</keyword>
<keyword evidence="10" id="KW-0665">Pyrimidine biosynthesis</keyword>
<evidence type="ECO:0000256" key="4">
    <source>
        <dbReference type="ARBA" id="ARBA00005161"/>
    </source>
</evidence>
<comment type="cofactor">
    <cofactor evidence="1">
        <name>FMN</name>
        <dbReference type="ChEBI" id="CHEBI:58210"/>
    </cofactor>
</comment>
<dbReference type="InterPro" id="IPR005719">
    <property type="entry name" value="Dihydroorotate_DH_2"/>
</dbReference>
<evidence type="ECO:0000256" key="1">
    <source>
        <dbReference type="ARBA" id="ARBA00001917"/>
    </source>
</evidence>
<comment type="pathway">
    <text evidence="4">Pyrimidine metabolism; UMP biosynthesis via de novo pathway; orotate from (S)-dihydroorotate (quinone route): step 1/1.</text>
</comment>
<evidence type="ECO:0000256" key="10">
    <source>
        <dbReference type="ARBA" id="ARBA00022975"/>
    </source>
</evidence>
<keyword evidence="17" id="KW-1185">Reference proteome</keyword>
<comment type="similarity">
    <text evidence="5">Belongs to the dihydroorotate dehydrogenase family. Type 2 subfamily.</text>
</comment>
<dbReference type="PROSITE" id="PS00911">
    <property type="entry name" value="DHODEHASE_1"/>
    <property type="match status" value="1"/>
</dbReference>
<evidence type="ECO:0000256" key="11">
    <source>
        <dbReference type="ARBA" id="ARBA00023002"/>
    </source>
</evidence>
<comment type="subcellular location">
    <subcellularLocation>
        <location evidence="3">Membrane</location>
    </subcellularLocation>
</comment>
<evidence type="ECO:0000256" key="9">
    <source>
        <dbReference type="ARBA" id="ARBA00022643"/>
    </source>
</evidence>
<proteinExistence type="inferred from homology"/>
<comment type="caution">
    <text evidence="16">The sequence shown here is derived from an EMBL/GenBank/DDBJ whole genome shotgun (WGS) entry which is preliminary data.</text>
</comment>
<evidence type="ECO:0000256" key="13">
    <source>
        <dbReference type="ARBA" id="ARBA00048639"/>
    </source>
</evidence>
<dbReference type="NCBIfam" id="TIGR01036">
    <property type="entry name" value="pyrD_sub2"/>
    <property type="match status" value="1"/>
</dbReference>
<dbReference type="NCBIfam" id="NF003645">
    <property type="entry name" value="PRK05286.1-2"/>
    <property type="match status" value="1"/>
</dbReference>
<dbReference type="EC" id="1.3.5.2" evidence="6 14"/>
<dbReference type="CDD" id="cd04738">
    <property type="entry name" value="DHOD_2_like"/>
    <property type="match status" value="1"/>
</dbReference>
<protein>
    <recommendedName>
        <fullName evidence="7 14">Dihydroorotate dehydrogenase (quinone)</fullName>
        <ecNumber evidence="6 14">1.3.5.2</ecNumber>
    </recommendedName>
</protein>